<evidence type="ECO:0000259" key="7">
    <source>
        <dbReference type="PROSITE" id="PS51296"/>
    </source>
</evidence>
<keyword evidence="9" id="KW-1185">Reference proteome</keyword>
<evidence type="ECO:0000313" key="8">
    <source>
        <dbReference type="EMBL" id="KST69403.1"/>
    </source>
</evidence>
<feature type="domain" description="Rieske" evidence="7">
    <location>
        <begin position="6"/>
        <end position="110"/>
    </location>
</feature>
<gene>
    <name evidence="8" type="ORF">BC008_35365</name>
</gene>
<dbReference type="Gene3D" id="3.90.380.10">
    <property type="entry name" value="Naphthalene 1,2-dioxygenase Alpha Subunit, Chain A, domain 1"/>
    <property type="match status" value="1"/>
</dbReference>
<feature type="compositionally biased region" description="Polar residues" evidence="6">
    <location>
        <begin position="332"/>
        <end position="356"/>
    </location>
</feature>
<organism evidence="8 9">
    <name type="scientific">Mastigocoleus testarum BC008</name>
    <dbReference type="NCBI Taxonomy" id="371196"/>
    <lineage>
        <taxon>Bacteria</taxon>
        <taxon>Bacillati</taxon>
        <taxon>Cyanobacteriota</taxon>
        <taxon>Cyanophyceae</taxon>
        <taxon>Nostocales</taxon>
        <taxon>Hapalosiphonaceae</taxon>
        <taxon>Mastigocoleus</taxon>
    </lineage>
</organism>
<dbReference type="PROSITE" id="PS00570">
    <property type="entry name" value="RING_HYDROXYL_ALPHA"/>
    <property type="match status" value="1"/>
</dbReference>
<dbReference type="PROSITE" id="PS51296">
    <property type="entry name" value="RIESKE"/>
    <property type="match status" value="1"/>
</dbReference>
<dbReference type="GO" id="GO:0051537">
    <property type="term" value="F:2 iron, 2 sulfur cluster binding"/>
    <property type="evidence" value="ECO:0007669"/>
    <property type="project" value="UniProtKB-KW"/>
</dbReference>
<dbReference type="GO" id="GO:0016705">
    <property type="term" value="F:oxidoreductase activity, acting on paired donors, with incorporation or reduction of molecular oxygen"/>
    <property type="evidence" value="ECO:0007669"/>
    <property type="project" value="UniProtKB-ARBA"/>
</dbReference>
<dbReference type="Pfam" id="PF19112">
    <property type="entry name" value="VanA_C"/>
    <property type="match status" value="1"/>
</dbReference>
<dbReference type="InterPro" id="IPR044043">
    <property type="entry name" value="VanA_C_cat"/>
</dbReference>
<keyword evidence="5" id="KW-0411">Iron-sulfur</keyword>
<dbReference type="OrthoDB" id="477744at2"/>
<feature type="region of interest" description="Disordered" evidence="6">
    <location>
        <begin position="331"/>
        <end position="356"/>
    </location>
</feature>
<dbReference type="SUPFAM" id="SSF55961">
    <property type="entry name" value="Bet v1-like"/>
    <property type="match status" value="1"/>
</dbReference>
<keyword evidence="3" id="KW-0560">Oxidoreductase</keyword>
<sequence length="356" mass="40250">MLQNFWYPCEFSSEVTNKPKQIILFNQRFVVYRNTQGQVVMMKDQCPHRGAALSLGWVEDGCIRCPYHGWKFLSDGKCIDIPANAPRTPIPQRAKVQTYPVQEKYGYVWMFYGDLPEAERPSLPTIPESIFSSMHPVSHAHLDAANYMRVMETNLDFAHVIAVHRTSFGQRIPLNSTVKYKVEEQDSSAVAQFTFDSLSSSKSFLNVLLGGRPQVTLRLSFYLPNFTLVEINVGGDSRLNIKFAVLASYCPIDEKTTLVKRTLYRNVLPFSWVDKLFVKLDRALAHEDTVVIESLDPQPLPDMSKEIHVAADALGVSLRKLQQKHLAKNLNLKPNQSESNNSNGYGLESVPTSLLP</sequence>
<dbReference type="InterPro" id="IPR050584">
    <property type="entry name" value="Cholesterol_7-desaturase"/>
</dbReference>
<evidence type="ECO:0000256" key="4">
    <source>
        <dbReference type="ARBA" id="ARBA00023004"/>
    </source>
</evidence>
<dbReference type="InterPro" id="IPR015881">
    <property type="entry name" value="ARHD_Rieske_2Fe_2S"/>
</dbReference>
<accession>A0A0V7ZY81</accession>
<evidence type="ECO:0000256" key="6">
    <source>
        <dbReference type="SAM" id="MobiDB-lite"/>
    </source>
</evidence>
<keyword evidence="4" id="KW-0408">Iron</keyword>
<dbReference type="Gene3D" id="2.102.10.10">
    <property type="entry name" value="Rieske [2Fe-2S] iron-sulphur domain"/>
    <property type="match status" value="1"/>
</dbReference>
<evidence type="ECO:0000313" key="9">
    <source>
        <dbReference type="Proteomes" id="UP000053372"/>
    </source>
</evidence>
<dbReference type="EMBL" id="LMTZ01000024">
    <property type="protein sequence ID" value="KST69403.1"/>
    <property type="molecule type" value="Genomic_DNA"/>
</dbReference>
<dbReference type="PANTHER" id="PTHR21266">
    <property type="entry name" value="IRON-SULFUR DOMAIN CONTAINING PROTEIN"/>
    <property type="match status" value="1"/>
</dbReference>
<keyword evidence="1" id="KW-0001">2Fe-2S</keyword>
<dbReference type="InterPro" id="IPR017941">
    <property type="entry name" value="Rieske_2Fe-2S"/>
</dbReference>
<evidence type="ECO:0000256" key="2">
    <source>
        <dbReference type="ARBA" id="ARBA00022723"/>
    </source>
</evidence>
<comment type="caution">
    <text evidence="8">The sequence shown here is derived from an EMBL/GenBank/DDBJ whole genome shotgun (WGS) entry which is preliminary data.</text>
</comment>
<evidence type="ECO:0000256" key="3">
    <source>
        <dbReference type="ARBA" id="ARBA00023002"/>
    </source>
</evidence>
<dbReference type="PANTHER" id="PTHR21266:SF59">
    <property type="entry name" value="BLR4922 PROTEIN"/>
    <property type="match status" value="1"/>
</dbReference>
<protein>
    <submittedName>
        <fullName evidence="8">(2Fe-2S)-binding protein</fullName>
    </submittedName>
</protein>
<evidence type="ECO:0000256" key="5">
    <source>
        <dbReference type="ARBA" id="ARBA00023014"/>
    </source>
</evidence>
<reference evidence="8 9" key="1">
    <citation type="journal article" date="2015" name="Genome Announc.">
        <title>Draft Genome of the Euendolithic (true boring) Cyanobacterium Mastigocoleus testarum strain BC008.</title>
        <authorList>
            <person name="Guida B.S."/>
            <person name="Garcia-Pichel F."/>
        </authorList>
    </citation>
    <scope>NUCLEOTIDE SEQUENCE [LARGE SCALE GENOMIC DNA]</scope>
    <source>
        <strain evidence="8 9">BC008</strain>
    </source>
</reference>
<dbReference type="InterPro" id="IPR036922">
    <property type="entry name" value="Rieske_2Fe-2S_sf"/>
</dbReference>
<name>A0A0V7ZY81_9CYAN</name>
<dbReference type="Pfam" id="PF00355">
    <property type="entry name" value="Rieske"/>
    <property type="match status" value="1"/>
</dbReference>
<dbReference type="Proteomes" id="UP000053372">
    <property type="component" value="Unassembled WGS sequence"/>
</dbReference>
<dbReference type="AlphaFoldDB" id="A0A0V7ZY81"/>
<evidence type="ECO:0000256" key="1">
    <source>
        <dbReference type="ARBA" id="ARBA00022714"/>
    </source>
</evidence>
<proteinExistence type="predicted"/>
<dbReference type="GO" id="GO:0004497">
    <property type="term" value="F:monooxygenase activity"/>
    <property type="evidence" value="ECO:0007669"/>
    <property type="project" value="UniProtKB-ARBA"/>
</dbReference>
<dbReference type="GO" id="GO:0005506">
    <property type="term" value="F:iron ion binding"/>
    <property type="evidence" value="ECO:0007669"/>
    <property type="project" value="InterPro"/>
</dbReference>
<dbReference type="SUPFAM" id="SSF50022">
    <property type="entry name" value="ISP domain"/>
    <property type="match status" value="1"/>
</dbReference>
<keyword evidence="2" id="KW-0479">Metal-binding</keyword>